<sequence>MCNYTLDGKYKLRYAPTITGVISQGKLEKLKGISVKALFFWVSVVEVQRNEEELVFITHIKSATFPVNPMFPPAILCVFVAYLTFFSASPVAGHDTQTAYEVLEDYDFPVGLLPTGVTGYELNTTTGKFKAYLNGTCSFSIDSYKLKYKSTISGVITTDKLTSLKGISVKVLLFWVNIVKVTRDDDELEFSVGIASADFPVDSFDESPQCGCGFDCDSTISTGEKMEGVPLNLNRFVFST</sequence>
<gene>
    <name evidence="1" type="ORF">RJ640_019936</name>
</gene>
<dbReference type="EMBL" id="JAVXUO010003229">
    <property type="protein sequence ID" value="KAK2965181.1"/>
    <property type="molecule type" value="Genomic_DNA"/>
</dbReference>
<dbReference type="SUPFAM" id="SSF141562">
    <property type="entry name" value="At5g01610-like"/>
    <property type="match status" value="2"/>
</dbReference>
<accession>A0AA88QIA0</accession>
<protein>
    <recommendedName>
        <fullName evidence="3">DUF538 domain-containing protein</fullName>
    </recommendedName>
</protein>
<dbReference type="Pfam" id="PF04398">
    <property type="entry name" value="DUF538"/>
    <property type="match status" value="2"/>
</dbReference>
<dbReference type="Proteomes" id="UP001187471">
    <property type="component" value="Unassembled WGS sequence"/>
</dbReference>
<dbReference type="InterPro" id="IPR036758">
    <property type="entry name" value="At5g01610-like"/>
</dbReference>
<name>A0AA88QIA0_9ASTE</name>
<dbReference type="AlphaFoldDB" id="A0AA88QIA0"/>
<dbReference type="PANTHER" id="PTHR31676">
    <property type="entry name" value="T31J12.3 PROTEIN-RELATED"/>
    <property type="match status" value="1"/>
</dbReference>
<reference evidence="1" key="1">
    <citation type="submission" date="2022-12" db="EMBL/GenBank/DDBJ databases">
        <title>Draft genome assemblies for two species of Escallonia (Escalloniales).</title>
        <authorList>
            <person name="Chanderbali A."/>
            <person name="Dervinis C."/>
            <person name="Anghel I."/>
            <person name="Soltis D."/>
            <person name="Soltis P."/>
            <person name="Zapata F."/>
        </authorList>
    </citation>
    <scope>NUCLEOTIDE SEQUENCE</scope>
    <source>
        <strain evidence="1">UCBG92.1500</strain>
        <tissue evidence="1">Leaf</tissue>
    </source>
</reference>
<comment type="caution">
    <text evidence="1">The sequence shown here is derived from an EMBL/GenBank/DDBJ whole genome shotgun (WGS) entry which is preliminary data.</text>
</comment>
<evidence type="ECO:0008006" key="3">
    <source>
        <dbReference type="Google" id="ProtNLM"/>
    </source>
</evidence>
<keyword evidence="2" id="KW-1185">Reference proteome</keyword>
<proteinExistence type="predicted"/>
<dbReference type="InterPro" id="IPR007493">
    <property type="entry name" value="DUF538"/>
</dbReference>
<evidence type="ECO:0000313" key="1">
    <source>
        <dbReference type="EMBL" id="KAK2965181.1"/>
    </source>
</evidence>
<organism evidence="1 2">
    <name type="scientific">Escallonia rubra</name>
    <dbReference type="NCBI Taxonomy" id="112253"/>
    <lineage>
        <taxon>Eukaryota</taxon>
        <taxon>Viridiplantae</taxon>
        <taxon>Streptophyta</taxon>
        <taxon>Embryophyta</taxon>
        <taxon>Tracheophyta</taxon>
        <taxon>Spermatophyta</taxon>
        <taxon>Magnoliopsida</taxon>
        <taxon>eudicotyledons</taxon>
        <taxon>Gunneridae</taxon>
        <taxon>Pentapetalae</taxon>
        <taxon>asterids</taxon>
        <taxon>campanulids</taxon>
        <taxon>Escalloniales</taxon>
        <taxon>Escalloniaceae</taxon>
        <taxon>Escallonia</taxon>
    </lineage>
</organism>
<dbReference type="PANTHER" id="PTHR31676:SF173">
    <property type="entry name" value="DUF538 DOMAIN-CONTAINING PROTEIN"/>
    <property type="match status" value="1"/>
</dbReference>
<evidence type="ECO:0000313" key="2">
    <source>
        <dbReference type="Proteomes" id="UP001187471"/>
    </source>
</evidence>
<dbReference type="Gene3D" id="2.30.240.10">
    <property type="entry name" value="At5g01610-like"/>
    <property type="match status" value="2"/>
</dbReference>